<organism evidence="1 2">
    <name type="scientific">Abyssobacteria bacterium (strain SURF_5)</name>
    <dbReference type="NCBI Taxonomy" id="2093360"/>
    <lineage>
        <taxon>Bacteria</taxon>
        <taxon>Pseudomonadati</taxon>
        <taxon>Candidatus Hydrogenedentota</taxon>
        <taxon>Candidatus Abyssobacteria</taxon>
    </lineage>
</organism>
<dbReference type="Gene3D" id="3.40.50.1110">
    <property type="entry name" value="SGNH hydrolase"/>
    <property type="match status" value="1"/>
</dbReference>
<dbReference type="GO" id="GO:0016788">
    <property type="term" value="F:hydrolase activity, acting on ester bonds"/>
    <property type="evidence" value="ECO:0007669"/>
    <property type="project" value="InterPro"/>
</dbReference>
<proteinExistence type="predicted"/>
<dbReference type="Proteomes" id="UP000265882">
    <property type="component" value="Unassembled WGS sequence"/>
</dbReference>
<protein>
    <submittedName>
        <fullName evidence="1">SGNH/GDSL hydrolase family protein</fullName>
    </submittedName>
</protein>
<keyword evidence="1" id="KW-0378">Hydrolase</keyword>
<dbReference type="InterPro" id="IPR001087">
    <property type="entry name" value="GDSL"/>
</dbReference>
<dbReference type="Pfam" id="PF00657">
    <property type="entry name" value="Lipase_GDSL"/>
    <property type="match status" value="1"/>
</dbReference>
<dbReference type="EMBL" id="QZKU01000088">
    <property type="protein sequence ID" value="RJP19551.1"/>
    <property type="molecule type" value="Genomic_DNA"/>
</dbReference>
<dbReference type="SUPFAM" id="SSF52266">
    <property type="entry name" value="SGNH hydrolase"/>
    <property type="match status" value="1"/>
</dbReference>
<comment type="caution">
    <text evidence="1">The sequence shown here is derived from an EMBL/GenBank/DDBJ whole genome shotgun (WGS) entry which is preliminary data.</text>
</comment>
<accession>A0A3A4NVH0</accession>
<reference evidence="1 2" key="1">
    <citation type="journal article" date="2017" name="ISME J.">
        <title>Energy and carbon metabolisms in a deep terrestrial subsurface fluid microbial community.</title>
        <authorList>
            <person name="Momper L."/>
            <person name="Jungbluth S.P."/>
            <person name="Lee M.D."/>
            <person name="Amend J.P."/>
        </authorList>
    </citation>
    <scope>NUCLEOTIDE SEQUENCE [LARGE SCALE GENOMIC DNA]</scope>
    <source>
        <strain evidence="1">SURF_5</strain>
    </source>
</reference>
<dbReference type="AlphaFoldDB" id="A0A3A4NVH0"/>
<dbReference type="InterPro" id="IPR036514">
    <property type="entry name" value="SGNH_hydro_sf"/>
</dbReference>
<name>A0A3A4NVH0_ABYX5</name>
<gene>
    <name evidence="1" type="ORF">C4520_12780</name>
</gene>
<sequence>MVRGLRSSPAGSLLLLVLALTLILSLTSSAYAKDPQLIPRRLSSVGDSISAGIDVDYYGQNANASWVNGYYGFWEWLFGYTNVKSHNQRITANWGSSGRANYMDAVSGADSFDIPLQTSQAVSQSAYYVTVFMGHNDVCQNTFAEIPSDAVFEANFRQGMNNLKNGLPNGATVYVLAIVDIRRLYDVGQDMYALGIVDCEVLWATTLLGWFPCGTMLSPLNSEADRQYTRSRNIAFNNILQNVTAEFNANDPHHYYYFTNMPFIYPYTSGDVSTLDCFHPSGQGQKTLSRESWNVGPFAAYQRGS</sequence>
<evidence type="ECO:0000313" key="2">
    <source>
        <dbReference type="Proteomes" id="UP000265882"/>
    </source>
</evidence>
<evidence type="ECO:0000313" key="1">
    <source>
        <dbReference type="EMBL" id="RJP19551.1"/>
    </source>
</evidence>